<evidence type="ECO:0000313" key="4">
    <source>
        <dbReference type="EMBL" id="MCC2242124.1"/>
    </source>
</evidence>
<dbReference type="AlphaFoldDB" id="A0AAW4WN88"/>
<name>A0AAW4WN88_9FIRM</name>
<gene>
    <name evidence="4" type="ORF">LKD47_07405</name>
</gene>
<sequence length="925" mass="96679">MGKNRKKRCLAFLMALAMMTGLFMGDAAGLLVKAEDTPASVKIGITTLETGWYVKAVDPPSTPGPSATIRGVDKVGEEPESGGYIYFDKDTATMTVYNDMEIATSGPNPVTVTDGNLTISGAGNLTVTGTYSPAFNLSGTGAAVVTKDFTGNFKVTSNSNVINGGSRFEIDTTGDITLETASTSSEPIALSSGVVDLSGKKVTITAPCGMIDSGVSTLNLTQTEGDLALSSASDYYPIFHAENVTLKNTGGKVELENTSTAVLTNSSLTIEAAGDISLKSANIITSKSNPQVSLTSTNGDVTIEQTANPVMEVGKLTIRALAGAVSISTNATVPMFWGELDIKAKNDVTLKQNGATNSSLTWIGGSGSIESTDGDVTIEQESSTYVIDTQNAVSLNAGGTVTLKRNTEGTALASMVNGIFETGVIQLVDGTKKGAIVDGTVYAASGCTHPKRINGKCVVCDDQEPVAAIVDANGNVTNYNSLSDAFHNANEYNTVKLFVDYKNSSESIDLSSVYKAVNLDLNGKSLTLDAFNIMNHLSVSNGKLNLSTLNDANTSLSDKCTLENVEADIHDISWTANGGLELKSSTLHVGSQASPCSFFVEMITIAPDDDSVITLENMISGLANYKNVPAMEQALDKLIPFGYSVFVDTDITVLDESGNRAKNLVLRNKKLAEADITLSPAAFVYDGTGKEPAVTVTYDGMTLTEGRDFTVTYIDNIEVGDTAAAIISGSRFLGSVTKYFSITKAHRGAPTGLTAVAETIDGKNDGKIRGVNAEMEYSIDGTTYTAITENELNGLADGTYLVRYQETRNYYASSATQIVVEKGLPSSDSLNPSNPGGGNNPENTPGGSTPNENNNGTTLTAGSNVVTTLPGASSVQTPAATTSDSSTQVKTGDDNQIFLYLLVLIAAAGVAAGAYGRLNAGRRMK</sequence>
<feature type="signal peptide" evidence="3">
    <location>
        <begin position="1"/>
        <end position="24"/>
    </location>
</feature>
<dbReference type="RefSeq" id="WP_227710097.1">
    <property type="nucleotide sequence ID" value="NZ_JAJEQW010000007.1"/>
</dbReference>
<evidence type="ECO:0000256" key="2">
    <source>
        <dbReference type="SAM" id="Phobius"/>
    </source>
</evidence>
<feature type="compositionally biased region" description="Polar residues" evidence="1">
    <location>
        <begin position="852"/>
        <end position="889"/>
    </location>
</feature>
<reference evidence="4" key="1">
    <citation type="submission" date="2021-10" db="EMBL/GenBank/DDBJ databases">
        <title>Anaerobic single-cell dispensing facilitates the cultivation of human gut bacteria.</title>
        <authorList>
            <person name="Afrizal A."/>
        </authorList>
    </citation>
    <scope>NUCLEOTIDE SEQUENCE</scope>
    <source>
        <strain evidence="4">CLA-AA-H204</strain>
    </source>
</reference>
<keyword evidence="2" id="KW-0472">Membrane</keyword>
<comment type="caution">
    <text evidence="4">The sequence shown here is derived from an EMBL/GenBank/DDBJ whole genome shotgun (WGS) entry which is preliminary data.</text>
</comment>
<organism evidence="4 5">
    <name type="scientific">Roseburia amylophila</name>
    <dbReference type="NCBI Taxonomy" id="2981794"/>
    <lineage>
        <taxon>Bacteria</taxon>
        <taxon>Bacillati</taxon>
        <taxon>Bacillota</taxon>
        <taxon>Clostridia</taxon>
        <taxon>Lachnospirales</taxon>
        <taxon>Lachnospiraceae</taxon>
        <taxon>Roseburia</taxon>
    </lineage>
</organism>
<evidence type="ECO:0000256" key="3">
    <source>
        <dbReference type="SAM" id="SignalP"/>
    </source>
</evidence>
<accession>A0AAW4WN88</accession>
<proteinExistence type="predicted"/>
<evidence type="ECO:0000313" key="5">
    <source>
        <dbReference type="Proteomes" id="UP001198893"/>
    </source>
</evidence>
<dbReference type="EMBL" id="JAJEQW010000007">
    <property type="protein sequence ID" value="MCC2242124.1"/>
    <property type="molecule type" value="Genomic_DNA"/>
</dbReference>
<dbReference type="Proteomes" id="UP001198893">
    <property type="component" value="Unassembled WGS sequence"/>
</dbReference>
<protein>
    <submittedName>
        <fullName evidence="4">DUF4097 domain-containing protein</fullName>
    </submittedName>
</protein>
<keyword evidence="3" id="KW-0732">Signal</keyword>
<feature type="transmembrane region" description="Helical" evidence="2">
    <location>
        <begin position="897"/>
        <end position="916"/>
    </location>
</feature>
<feature type="compositionally biased region" description="Low complexity" evidence="1">
    <location>
        <begin position="824"/>
        <end position="851"/>
    </location>
</feature>
<feature type="region of interest" description="Disordered" evidence="1">
    <location>
        <begin position="824"/>
        <end position="889"/>
    </location>
</feature>
<evidence type="ECO:0000256" key="1">
    <source>
        <dbReference type="SAM" id="MobiDB-lite"/>
    </source>
</evidence>
<keyword evidence="2" id="KW-0812">Transmembrane</keyword>
<feature type="chain" id="PRO_5043341339" evidence="3">
    <location>
        <begin position="25"/>
        <end position="925"/>
    </location>
</feature>
<keyword evidence="2" id="KW-1133">Transmembrane helix</keyword>